<reference evidence="1" key="1">
    <citation type="submission" date="2024-05" db="EMBL/GenBank/DDBJ databases">
        <authorList>
            <person name="Kim S."/>
            <person name="Heo J."/>
            <person name="Choi H."/>
            <person name="Choi Y."/>
            <person name="Kwon S.-W."/>
            <person name="Kim Y."/>
        </authorList>
    </citation>
    <scope>NUCLEOTIDE SEQUENCE</scope>
    <source>
        <strain evidence="1">KACC 23698</strain>
    </source>
</reference>
<proteinExistence type="predicted"/>
<dbReference type="Pfam" id="PF13692">
    <property type="entry name" value="Glyco_trans_1_4"/>
    <property type="match status" value="1"/>
</dbReference>
<dbReference type="RefSeq" id="WP_406855842.1">
    <property type="nucleotide sequence ID" value="NZ_CP157484.1"/>
</dbReference>
<gene>
    <name evidence="1" type="ORF">ABEG18_25545</name>
</gene>
<accession>A0AAU7JFH7</accession>
<evidence type="ECO:0000313" key="1">
    <source>
        <dbReference type="EMBL" id="XBO39003.1"/>
    </source>
</evidence>
<protein>
    <submittedName>
        <fullName evidence="1">Glycosyltransferase family 1 protein</fullName>
    </submittedName>
</protein>
<dbReference type="CDD" id="cd04950">
    <property type="entry name" value="GT4_TuaH-like"/>
    <property type="match status" value="1"/>
</dbReference>
<dbReference type="SUPFAM" id="SSF53756">
    <property type="entry name" value="UDP-Glycosyltransferase/glycogen phosphorylase"/>
    <property type="match status" value="1"/>
</dbReference>
<name>A0AAU7JFH7_9HYPH</name>
<dbReference type="EMBL" id="CP157484">
    <property type="protein sequence ID" value="XBO39003.1"/>
    <property type="molecule type" value="Genomic_DNA"/>
</dbReference>
<organism evidence="1">
    <name type="scientific">Alsobacter sp. KACC 23698</name>
    <dbReference type="NCBI Taxonomy" id="3149229"/>
    <lineage>
        <taxon>Bacteria</taxon>
        <taxon>Pseudomonadati</taxon>
        <taxon>Pseudomonadota</taxon>
        <taxon>Alphaproteobacteria</taxon>
        <taxon>Hyphomicrobiales</taxon>
        <taxon>Alsobacteraceae</taxon>
        <taxon>Alsobacter</taxon>
    </lineage>
</organism>
<dbReference type="AlphaFoldDB" id="A0AAU7JFH7"/>
<dbReference type="Gene3D" id="3.40.50.2000">
    <property type="entry name" value="Glycogen Phosphorylase B"/>
    <property type="match status" value="1"/>
</dbReference>
<sequence>MTLRADPHSSSFATSCDKNPQTDKAEVILCLSHLRWNFVTQRPQHLLTRAARDYEVVFVEEPLYREGAEPSLERSTTPEGVTVVAPVLPWGLDSVQVTRAQRRLITALVEGFDAERLIAWYYTPMALPFTRHLAPDVVVYDNMDELSAFLGAPPRTIALERELLRRADVVFTGGVSLYEAKKGRHANIHPFPSSIDKAHFGQARGHAGEEPADQKPIPGPRLGFFGVVDERMDLDLLARMADLRPHWSFVMIGPVVKIDPASLPRRPNLHWLGGKSYAELPSYLAGWDLGIMPFAMNEATRFISPTKTPEFLAAGKPVVSTPIVDVVRSYGRQGLVAIAGTADEFVRLAEGLMSAPRGEWLSAVDRCLATLSWDRTWAEMNDLIRAETRVAVRPRAARTGEVADAVRL</sequence>